<dbReference type="Gene3D" id="2.10.25.10">
    <property type="entry name" value="Laminin"/>
    <property type="match status" value="1"/>
</dbReference>
<dbReference type="InterPro" id="IPR000742">
    <property type="entry name" value="EGF"/>
</dbReference>
<dbReference type="SUPFAM" id="SSF49599">
    <property type="entry name" value="TRAF domain-like"/>
    <property type="match status" value="1"/>
</dbReference>
<feature type="binding site" evidence="23">
    <location>
        <position position="59"/>
    </location>
    <ligand>
        <name>Zn(2+)</name>
        <dbReference type="ChEBI" id="CHEBI:29105"/>
        <note>catalytic</note>
    </ligand>
</feature>
<dbReference type="SMART" id="SM00235">
    <property type="entry name" value="ZnMc"/>
    <property type="match status" value="1"/>
</dbReference>
<dbReference type="SUPFAM" id="SSF55486">
    <property type="entry name" value="Metalloproteases ('zincins'), catalytic domain"/>
    <property type="match status" value="1"/>
</dbReference>
<dbReference type="GO" id="GO:0005615">
    <property type="term" value="C:extracellular space"/>
    <property type="evidence" value="ECO:0000318"/>
    <property type="project" value="GO_Central"/>
</dbReference>
<dbReference type="Gene3D" id="2.60.210.10">
    <property type="entry name" value="Apoptosis, Tumor Necrosis Factor Receptor Associated Protein 2, Chain A"/>
    <property type="match status" value="1"/>
</dbReference>
<evidence type="ECO:0000256" key="19">
    <source>
        <dbReference type="ARBA" id="ARBA00023198"/>
    </source>
</evidence>
<evidence type="ECO:0000256" key="4">
    <source>
        <dbReference type="ARBA" id="ARBA00022525"/>
    </source>
</evidence>
<evidence type="ECO:0000256" key="14">
    <source>
        <dbReference type="ARBA" id="ARBA00023049"/>
    </source>
</evidence>
<dbReference type="InterPro" id="IPR002083">
    <property type="entry name" value="MATH/TRAF_dom"/>
</dbReference>
<keyword evidence="27" id="KW-1185">Reference proteome</keyword>
<feature type="chain" id="PRO_5035351902" evidence="26">
    <location>
        <begin position="22"/>
        <end position="705"/>
    </location>
</feature>
<dbReference type="GO" id="GO:0008270">
    <property type="term" value="F:zinc ion binding"/>
    <property type="evidence" value="ECO:0007669"/>
    <property type="project" value="UniProtKB-UniRule"/>
</dbReference>
<comment type="caution">
    <text evidence="24">Lacks conserved residue(s) required for the propagation of feature annotation.</text>
</comment>
<dbReference type="InterPro" id="IPR034038">
    <property type="entry name" value="ZnMP_meprin"/>
</dbReference>
<feature type="binding site" evidence="23 25">
    <location>
        <position position="161"/>
    </location>
    <ligand>
        <name>Zn(2+)</name>
        <dbReference type="ChEBI" id="CHEBI:29105"/>
        <note>catalytic</note>
    </ligand>
</feature>
<protein>
    <submittedName>
        <fullName evidence="28">MGC86332 protein isoform X1</fullName>
    </submittedName>
</protein>
<dbReference type="STRING" id="8355.A0A1L8G5S9"/>
<dbReference type="FunFam" id="2.60.210.10:FF:000009">
    <property type="entry name" value="Meprin A subunit"/>
    <property type="match status" value="1"/>
</dbReference>
<evidence type="ECO:0000256" key="26">
    <source>
        <dbReference type="RuleBase" id="RU361183"/>
    </source>
</evidence>
<feature type="signal peptide" evidence="26">
    <location>
        <begin position="1"/>
        <end position="21"/>
    </location>
</feature>
<dbReference type="PROSITE" id="PS51864">
    <property type="entry name" value="ASTACIN"/>
    <property type="match status" value="1"/>
</dbReference>
<evidence type="ECO:0000256" key="8">
    <source>
        <dbReference type="ARBA" id="ARBA00022692"/>
    </source>
</evidence>
<dbReference type="Pfam" id="PF00008">
    <property type="entry name" value="EGF"/>
    <property type="match status" value="1"/>
</dbReference>
<keyword evidence="18" id="KW-0325">Glycoprotein</keyword>
<evidence type="ECO:0000256" key="22">
    <source>
        <dbReference type="PIRSR" id="PIRSR001196-1"/>
    </source>
</evidence>
<feature type="binding site" evidence="23 25">
    <location>
        <position position="157"/>
    </location>
    <ligand>
        <name>Zn(2+)</name>
        <dbReference type="ChEBI" id="CHEBI:29105"/>
        <note>catalytic</note>
    </ligand>
</feature>
<dbReference type="Pfam" id="PF00629">
    <property type="entry name" value="MAM"/>
    <property type="match status" value="1"/>
</dbReference>
<keyword evidence="16" id="KW-0865">Zymogen</keyword>
<dbReference type="PRINTS" id="PR00020">
    <property type="entry name" value="MAMDOMAIN"/>
</dbReference>
<evidence type="ECO:0000256" key="12">
    <source>
        <dbReference type="ARBA" id="ARBA00022833"/>
    </source>
</evidence>
<dbReference type="PRINTS" id="PR00480">
    <property type="entry name" value="ASTACIN"/>
</dbReference>
<proteinExistence type="predicted"/>
<evidence type="ECO:0000256" key="25">
    <source>
        <dbReference type="PROSITE-ProRule" id="PRU01211"/>
    </source>
</evidence>
<evidence type="ECO:0000256" key="2">
    <source>
        <dbReference type="ARBA" id="ARBA00004613"/>
    </source>
</evidence>
<reference evidence="28" key="1">
    <citation type="submission" date="2025-08" db="UniProtKB">
        <authorList>
            <consortium name="RefSeq"/>
        </authorList>
    </citation>
    <scope>IDENTIFICATION</scope>
    <source>
        <strain evidence="28">J_2021</strain>
        <tissue evidence="28">Erythrocytes</tissue>
    </source>
</reference>
<dbReference type="RefSeq" id="XP_041419965.1">
    <property type="nucleotide sequence ID" value="XM_041564031.1"/>
</dbReference>
<dbReference type="GO" id="GO:0004222">
    <property type="term" value="F:metalloendopeptidase activity"/>
    <property type="evidence" value="ECO:0000318"/>
    <property type="project" value="GO_Central"/>
</dbReference>
<evidence type="ECO:0000256" key="17">
    <source>
        <dbReference type="ARBA" id="ARBA00023157"/>
    </source>
</evidence>
<comment type="catalytic activity">
    <reaction evidence="20">
        <text>Hydrolysis of proteins, including azocasein, and peptides. Hydrolysis of 5-His-|-Leu-6, 6-Leu-|-Cys-7, 14-Ala-|-Leu-15 and 19-Cys-|-Gly-20 bonds in insulin B chain.</text>
        <dbReference type="EC" id="3.4.24.63"/>
    </reaction>
</comment>
<evidence type="ECO:0000256" key="21">
    <source>
        <dbReference type="ARBA" id="ARBA00061743"/>
    </source>
</evidence>
<dbReference type="PROSITE" id="PS50060">
    <property type="entry name" value="MAM_2"/>
    <property type="match status" value="1"/>
</dbReference>
<dbReference type="Pfam" id="PF01400">
    <property type="entry name" value="Astacin"/>
    <property type="match status" value="1"/>
</dbReference>
<dbReference type="InterPro" id="IPR000998">
    <property type="entry name" value="MAM_dom"/>
</dbReference>
<evidence type="ECO:0000256" key="23">
    <source>
        <dbReference type="PIRSR" id="PIRSR001196-2"/>
    </source>
</evidence>
<dbReference type="InterPro" id="IPR006026">
    <property type="entry name" value="Peptidase_Metallo"/>
</dbReference>
<dbReference type="GO" id="GO:0140448">
    <property type="term" value="P:signaling receptor ligand precursor processing"/>
    <property type="evidence" value="ECO:0000318"/>
    <property type="project" value="GO_Central"/>
</dbReference>
<dbReference type="FunFam" id="2.60.120.200:FF:000037">
    <property type="entry name" value="Meprin A subunit"/>
    <property type="match status" value="1"/>
</dbReference>
<keyword evidence="10 26" id="KW-0732">Signal</keyword>
<dbReference type="CDD" id="cd03783">
    <property type="entry name" value="MATH_Meprin_Alpha"/>
    <property type="match status" value="1"/>
</dbReference>
<evidence type="ECO:0000256" key="5">
    <source>
        <dbReference type="ARBA" id="ARBA00022536"/>
    </source>
</evidence>
<keyword evidence="15" id="KW-0472">Membrane</keyword>
<dbReference type="PANTHER" id="PTHR10127:SF824">
    <property type="entry name" value="MEPRIN A SUBUNIT ALPHA"/>
    <property type="match status" value="1"/>
</dbReference>
<keyword evidence="12 23" id="KW-0862">Zinc</keyword>
<dbReference type="CTD" id="447263"/>
<dbReference type="InterPro" id="IPR008294">
    <property type="entry name" value="Meprin"/>
</dbReference>
<feature type="active site" evidence="22 25">
    <location>
        <position position="158"/>
    </location>
</feature>
<evidence type="ECO:0000256" key="6">
    <source>
        <dbReference type="ARBA" id="ARBA00022553"/>
    </source>
</evidence>
<keyword evidence="4" id="KW-0964">Secreted</keyword>
<evidence type="ECO:0000256" key="3">
    <source>
        <dbReference type="ARBA" id="ARBA00022475"/>
    </source>
</evidence>
<keyword evidence="9 23" id="KW-0479">Metal-binding</keyword>
<dbReference type="InterPro" id="IPR024079">
    <property type="entry name" value="MetalloPept_cat_dom_sf"/>
</dbReference>
<dbReference type="OMA" id="RMYDCAE"/>
<comment type="subcellular location">
    <subcellularLocation>
        <location evidence="1">Cell membrane</location>
        <topology evidence="1">Single-pass type I membrane protein</topology>
    </subcellularLocation>
    <subcellularLocation>
        <location evidence="2">Secreted</location>
    </subcellularLocation>
</comment>
<dbReference type="InterPro" id="IPR008974">
    <property type="entry name" value="TRAF-like"/>
</dbReference>
<comment type="cofactor">
    <cofactor evidence="25 26">
        <name>Zn(2+)</name>
        <dbReference type="ChEBI" id="CHEBI:29105"/>
    </cofactor>
    <text evidence="25 26">Binds 1 zinc ion per subunit.</text>
</comment>
<dbReference type="CDD" id="cd00054">
    <property type="entry name" value="EGF_CA"/>
    <property type="match status" value="1"/>
</dbReference>
<dbReference type="PROSITE" id="PS50144">
    <property type="entry name" value="MATH"/>
    <property type="match status" value="1"/>
</dbReference>
<gene>
    <name evidence="28" type="primary">MGC86332</name>
</gene>
<evidence type="ECO:0000256" key="20">
    <source>
        <dbReference type="ARBA" id="ARBA00051946"/>
    </source>
</evidence>
<dbReference type="Gene3D" id="2.60.120.200">
    <property type="match status" value="1"/>
</dbReference>
<dbReference type="FunFam" id="2.10.25.10:FF:000363">
    <property type="entry name" value="Meprin A subunit"/>
    <property type="match status" value="1"/>
</dbReference>
<dbReference type="CDD" id="cd06263">
    <property type="entry name" value="MAM"/>
    <property type="match status" value="1"/>
</dbReference>
<dbReference type="PIRSF" id="PIRSF001196">
    <property type="entry name" value="Meprin"/>
    <property type="match status" value="1"/>
</dbReference>
<dbReference type="PROSITE" id="PS50026">
    <property type="entry name" value="EGF_3"/>
    <property type="match status" value="1"/>
</dbReference>
<evidence type="ECO:0000256" key="1">
    <source>
        <dbReference type="ARBA" id="ARBA00004251"/>
    </source>
</evidence>
<dbReference type="FunFam" id="3.40.390.10:FF:000015">
    <property type="entry name" value="Meprin A subunit"/>
    <property type="match status" value="1"/>
</dbReference>
<keyword evidence="17" id="KW-1015">Disulfide bond</keyword>
<dbReference type="AlphaFoldDB" id="A0A1L8G5S9"/>
<keyword evidence="14 25" id="KW-0482">Metalloprotease</keyword>
<evidence type="ECO:0000256" key="7">
    <source>
        <dbReference type="ARBA" id="ARBA00022670"/>
    </source>
</evidence>
<dbReference type="GO" id="GO:0005886">
    <property type="term" value="C:plasma membrane"/>
    <property type="evidence" value="ECO:0007669"/>
    <property type="project" value="UniProtKB-SubCell"/>
</dbReference>
<evidence type="ECO:0000256" key="18">
    <source>
        <dbReference type="ARBA" id="ARBA00023180"/>
    </source>
</evidence>
<evidence type="ECO:0000256" key="13">
    <source>
        <dbReference type="ARBA" id="ARBA00022989"/>
    </source>
</evidence>
<sequence length="705" mass="79979">MGLQGSLQLCSLLTLVVGLAALSINHRPQKLGNDADAGERREDIPQINLESGLDLFEGDIVLTPQSRNALRDDKYRWSFPIPYILADNLGLNAKSVILKTFEMFRLKSCVDFKPYEGEPTYIHFQKFGGCWSMVGDLKTGQNLSIGERCDYKAIVEHEILHALGFYHEQSRSDRDDYVKIWWDEITSGLEHNFNKYENDFITDLNTPYDYESVMHYGPLSFNKNENVPTITAKIEAFNDIIGQRLDFSEIDLERLNRMYNCTASHTLLDQCSFEFINICGMIQGTNDNADWVHMMSEPGLEDHTIAGGCQDAGYFMFFDTHSGPIGSTGLLESRILYPKRSEQCLQFFYKMERNSQDKLVIWLRIDDGAGNVRKMRKIHTIYGDRDNKWKIAHVTLNADKKFRYVFQGVHVNNKTRGGILLDDISLTETPCPNAVWQVRDFSQILESTTKGDRFMSNCFTSPEGYGYAVSIYPHGQESSPYVNYTGISFHMCSGEDDDVMEWPALNRQAIITILDQDPNVQLRMSSSRSFTTLSSQVIESMNNISRWERPSLIGKYDVTCDCYRTLDFGWSTFISHSQLHRRSFLKNDNLILFVDFEDLAFLSKTEVPIKAAAPREQEVVLERSKRSPQHFGETLCDPNPCLNGGVCVQEKGKASCRCSSSQAFFYAGEQCESMKMHGNVLGMLIGGGAGAIALTMAILAIISRR</sequence>
<dbReference type="InterPro" id="IPR013320">
    <property type="entry name" value="ConA-like_dom_sf"/>
</dbReference>
<dbReference type="PaxDb" id="8355-A0A1L8G5S9"/>
<keyword evidence="6" id="KW-0597">Phosphoprotein</keyword>
<organism evidence="27 28">
    <name type="scientific">Xenopus laevis</name>
    <name type="common">African clawed frog</name>
    <dbReference type="NCBI Taxonomy" id="8355"/>
    <lineage>
        <taxon>Eukaryota</taxon>
        <taxon>Metazoa</taxon>
        <taxon>Chordata</taxon>
        <taxon>Craniata</taxon>
        <taxon>Vertebrata</taxon>
        <taxon>Euteleostomi</taxon>
        <taxon>Amphibia</taxon>
        <taxon>Batrachia</taxon>
        <taxon>Anura</taxon>
        <taxon>Pipoidea</taxon>
        <taxon>Pipidae</taxon>
        <taxon>Xenopodinae</taxon>
        <taxon>Xenopus</taxon>
        <taxon>Xenopus</taxon>
    </lineage>
</organism>
<dbReference type="Gene3D" id="3.40.390.10">
    <property type="entry name" value="Collagenase (Catalytic Domain)"/>
    <property type="match status" value="1"/>
</dbReference>
<name>A0A1L8G5S9_XENLA</name>
<dbReference type="Pfam" id="PF22486">
    <property type="entry name" value="MATH_2"/>
    <property type="match status" value="1"/>
</dbReference>
<keyword evidence="8" id="KW-0812">Transmembrane</keyword>
<dbReference type="PANTHER" id="PTHR10127">
    <property type="entry name" value="DISCOIDIN, CUB, EGF, LAMININ , AND ZINC METALLOPROTEASE DOMAIN CONTAINING"/>
    <property type="match status" value="1"/>
</dbReference>
<keyword evidence="11 25" id="KW-0378">Hydrolase</keyword>
<dbReference type="InterPro" id="IPR001506">
    <property type="entry name" value="Peptidase_M12A"/>
</dbReference>
<keyword evidence="3" id="KW-1003">Cell membrane</keyword>
<evidence type="ECO:0000313" key="28">
    <source>
        <dbReference type="RefSeq" id="XP_041419965.1"/>
    </source>
</evidence>
<evidence type="ECO:0000313" key="27">
    <source>
        <dbReference type="Proteomes" id="UP000186698"/>
    </source>
</evidence>
<evidence type="ECO:0000256" key="24">
    <source>
        <dbReference type="PROSITE-ProRule" id="PRU00076"/>
    </source>
</evidence>
<evidence type="ECO:0000256" key="16">
    <source>
        <dbReference type="ARBA" id="ARBA00023145"/>
    </source>
</evidence>
<dbReference type="CDD" id="cd04282">
    <property type="entry name" value="ZnMc_meprin"/>
    <property type="match status" value="1"/>
</dbReference>
<dbReference type="SUPFAM" id="SSF49899">
    <property type="entry name" value="Concanavalin A-like lectins/glucanases"/>
    <property type="match status" value="1"/>
</dbReference>
<keyword evidence="7 25" id="KW-0645">Protease</keyword>
<keyword evidence="5 24" id="KW-0245">EGF-like domain</keyword>
<evidence type="ECO:0000256" key="9">
    <source>
        <dbReference type="ARBA" id="ARBA00022723"/>
    </source>
</evidence>
<dbReference type="GeneID" id="447263"/>
<keyword evidence="13" id="KW-1133">Transmembrane helix</keyword>
<evidence type="ECO:0000256" key="10">
    <source>
        <dbReference type="ARBA" id="ARBA00022729"/>
    </source>
</evidence>
<evidence type="ECO:0000256" key="15">
    <source>
        <dbReference type="ARBA" id="ARBA00023136"/>
    </source>
</evidence>
<dbReference type="Proteomes" id="UP000186698">
    <property type="component" value="Chromosome 5S"/>
</dbReference>
<evidence type="ECO:0000256" key="11">
    <source>
        <dbReference type="ARBA" id="ARBA00022801"/>
    </source>
</evidence>
<feature type="binding site" evidence="23 25">
    <location>
        <position position="167"/>
    </location>
    <ligand>
        <name>Zn(2+)</name>
        <dbReference type="ChEBI" id="CHEBI:29105"/>
        <note>catalytic</note>
    </ligand>
</feature>
<accession>A0A1L8G5S9</accession>
<keyword evidence="19" id="KW-0395">Inflammatory response</keyword>
<comment type="subunit">
    <text evidence="21">Homotetramer consisting of disulfide-linked beta subunits, or heterotetramer of two alpha and two beta subunits formed by non-covalent association of two disulfide-linked heterodimers. Interacts with MBL2 through its carbohydrate moiety. This interaction may inhibit its catalytic activity. Interacts with TSPAN8.</text>
</comment>
<dbReference type="GO" id="GO:0006954">
    <property type="term" value="P:inflammatory response"/>
    <property type="evidence" value="ECO:0007669"/>
    <property type="project" value="UniProtKB-KW"/>
</dbReference>
<dbReference type="SUPFAM" id="SSF57196">
    <property type="entry name" value="EGF/Laminin"/>
    <property type="match status" value="1"/>
</dbReference>
<dbReference type="SMART" id="SM00137">
    <property type="entry name" value="MAM"/>
    <property type="match status" value="1"/>
</dbReference>